<evidence type="ECO:0000256" key="1">
    <source>
        <dbReference type="ARBA" id="ARBA00023015"/>
    </source>
</evidence>
<keyword evidence="5" id="KW-1185">Reference proteome</keyword>
<dbReference type="EMBL" id="QYUJ01000030">
    <property type="protein sequence ID" value="RJF69121.1"/>
    <property type="molecule type" value="Genomic_DNA"/>
</dbReference>
<dbReference type="PANTHER" id="PTHR34580">
    <property type="match status" value="1"/>
</dbReference>
<evidence type="ECO:0000313" key="4">
    <source>
        <dbReference type="EMBL" id="RJF69121.1"/>
    </source>
</evidence>
<proteinExistence type="predicted"/>
<dbReference type="PROSITE" id="PS52050">
    <property type="entry name" value="WYL"/>
    <property type="match status" value="1"/>
</dbReference>
<dbReference type="InterPro" id="IPR026881">
    <property type="entry name" value="WYL_dom"/>
</dbReference>
<dbReference type="SUPFAM" id="SSF46785">
    <property type="entry name" value="Winged helix' DNA-binding domain"/>
    <property type="match status" value="1"/>
</dbReference>
<keyword evidence="1" id="KW-0805">Transcription regulation</keyword>
<keyword evidence="2" id="KW-0804">Transcription</keyword>
<dbReference type="OrthoDB" id="9767131at2"/>
<dbReference type="InterPro" id="IPR013196">
    <property type="entry name" value="HTH_11"/>
</dbReference>
<dbReference type="Pfam" id="PF13280">
    <property type="entry name" value="WYL"/>
    <property type="match status" value="1"/>
</dbReference>
<comment type="caution">
    <text evidence="4">The sequence shown here is derived from an EMBL/GenBank/DDBJ whole genome shotgun (WGS) entry which is preliminary data.</text>
</comment>
<dbReference type="PIRSF" id="PIRSF016838">
    <property type="entry name" value="PafC"/>
    <property type="match status" value="1"/>
</dbReference>
<feature type="domain" description="HTH deoR-type" evidence="3">
    <location>
        <begin position="5"/>
        <end position="63"/>
    </location>
</feature>
<name>A0A418V061_9DEIO</name>
<dbReference type="InterPro" id="IPR036390">
    <property type="entry name" value="WH_DNA-bd_sf"/>
</dbReference>
<dbReference type="Pfam" id="PF08279">
    <property type="entry name" value="HTH_11"/>
    <property type="match status" value="1"/>
</dbReference>
<gene>
    <name evidence="4" type="ORF">D3875_22660</name>
</gene>
<evidence type="ECO:0000313" key="5">
    <source>
        <dbReference type="Proteomes" id="UP000286287"/>
    </source>
</evidence>
<evidence type="ECO:0000259" key="3">
    <source>
        <dbReference type="PROSITE" id="PS51000"/>
    </source>
</evidence>
<protein>
    <submittedName>
        <fullName evidence="4">YafY family transcriptional regulator</fullName>
    </submittedName>
</protein>
<accession>A0A418V061</accession>
<dbReference type="InterPro" id="IPR036388">
    <property type="entry name" value="WH-like_DNA-bd_sf"/>
</dbReference>
<dbReference type="InterPro" id="IPR028349">
    <property type="entry name" value="PafC-like"/>
</dbReference>
<dbReference type="PANTHER" id="PTHR34580:SF3">
    <property type="entry name" value="PROTEIN PAFB"/>
    <property type="match status" value="1"/>
</dbReference>
<evidence type="ECO:0000256" key="2">
    <source>
        <dbReference type="ARBA" id="ARBA00023163"/>
    </source>
</evidence>
<sequence>MTYDPSLRVLTVLELLQAREEITGAELARRLEVSPRTVQRYVMKLQDLGIPVEGKRGVGGAYRLKPGFRLPPLMFTPDEALSLTLGLHALRLVGLSELTPAAQSASAKLARTLPQNLRAEVTALEQVVQLDASPWVVNTNAGKLTVLMQAVREARVICMEYRSGKAEQSQRNVQVYRVVHFDGRWYAVGLCLKRGALRSFRVDRMHTVTLLDDVFDLPEFDALAYLRSTHPTPRSYLVDVWLDAPPETLRGLVSMWMSDITAEAGGTRLRGQREQLLSFASFLLSLNVDFRIDSPPELHATFHELARRCQTITSGSEN</sequence>
<dbReference type="GO" id="GO:0003700">
    <property type="term" value="F:DNA-binding transcription factor activity"/>
    <property type="evidence" value="ECO:0007669"/>
    <property type="project" value="InterPro"/>
</dbReference>
<dbReference type="Proteomes" id="UP000286287">
    <property type="component" value="Unassembled WGS sequence"/>
</dbReference>
<dbReference type="InterPro" id="IPR051534">
    <property type="entry name" value="CBASS_pafABC_assoc_protein"/>
</dbReference>
<dbReference type="Gene3D" id="1.10.10.10">
    <property type="entry name" value="Winged helix-like DNA-binding domain superfamily/Winged helix DNA-binding domain"/>
    <property type="match status" value="1"/>
</dbReference>
<dbReference type="PROSITE" id="PS51000">
    <property type="entry name" value="HTH_DEOR_2"/>
    <property type="match status" value="1"/>
</dbReference>
<dbReference type="RefSeq" id="WP_119766978.1">
    <property type="nucleotide sequence ID" value="NZ_QYUJ01000030.1"/>
</dbReference>
<dbReference type="AlphaFoldDB" id="A0A418V061"/>
<organism evidence="4 5">
    <name type="scientific">Deinococcus cavernae</name>
    <dbReference type="NCBI Taxonomy" id="2320857"/>
    <lineage>
        <taxon>Bacteria</taxon>
        <taxon>Thermotogati</taxon>
        <taxon>Deinococcota</taxon>
        <taxon>Deinococci</taxon>
        <taxon>Deinococcales</taxon>
        <taxon>Deinococcaceae</taxon>
        <taxon>Deinococcus</taxon>
    </lineage>
</organism>
<dbReference type="InterPro" id="IPR001034">
    <property type="entry name" value="DeoR_HTH"/>
</dbReference>
<reference evidence="4 5" key="1">
    <citation type="submission" date="2018-09" db="EMBL/GenBank/DDBJ databases">
        <authorList>
            <person name="Zhu H."/>
        </authorList>
    </citation>
    <scope>NUCLEOTIDE SEQUENCE [LARGE SCALE GENOMIC DNA]</scope>
    <source>
        <strain evidence="4 5">K2S05-167</strain>
    </source>
</reference>